<dbReference type="InterPro" id="IPR001611">
    <property type="entry name" value="Leu-rich_rpt"/>
</dbReference>
<dbReference type="EMBL" id="OU895878">
    <property type="protein sequence ID" value="CAG9803059.1"/>
    <property type="molecule type" value="Genomic_DNA"/>
</dbReference>
<dbReference type="PANTHER" id="PTHR45712:SF22">
    <property type="entry name" value="INSULIN-LIKE GROWTH FACTOR-BINDING PROTEIN COMPLEX ACID LABILE SUBUNIT"/>
    <property type="match status" value="1"/>
</dbReference>
<dbReference type="OrthoDB" id="6022531at2759"/>
<sequence>MILRCLFILLIATITITQAELASINCEFIKETERGLQCGFKDVLTFQTTQINVVDRNSSVEAVTFHQSELYSVPADIFQKFPQLRHLDVEQTDLKVIKSDNFYNANQLKYFLARFNEISRIESETFSSSPQLKYIVLQQNRISDIHPRAFYGLNHLEILYLDYNRVTALPSNLLDYLPNLLHFSMTYNNLSSIPDNLFIKNEKLETLNLGHNLLTSFDDEQFRRLPNLERVQLDFNNLSQLDLSACKSVEVNIDNNNLSEIQLNKWTKTVSAWENPVKKLVLHEHYGTGRTYNFTFNDVSEIVFFVHEHCCSVENLENFYILTLSFGDLSEKKLNAKNWKCKFRKNIGYETDKGYITNNVCVKDEDQILSLKSRTNVLEESTFESIIVESSTKTISESQTKPSTTEQYKITSTSSMELTISPETTEQSIQYVSHETSSTTQEPALDTDEMLANIEEFTTTESSETATEKGVWKSLKKKVGGLKTSVVSKWNTWVG</sequence>
<evidence type="ECO:0000256" key="2">
    <source>
        <dbReference type="ARBA" id="ARBA00022737"/>
    </source>
</evidence>
<dbReference type="PROSITE" id="PS51450">
    <property type="entry name" value="LRR"/>
    <property type="match status" value="1"/>
</dbReference>
<dbReference type="InterPro" id="IPR050333">
    <property type="entry name" value="SLRP"/>
</dbReference>
<proteinExistence type="predicted"/>
<dbReference type="Pfam" id="PF13855">
    <property type="entry name" value="LRR_8"/>
    <property type="match status" value="2"/>
</dbReference>
<dbReference type="PANTHER" id="PTHR45712">
    <property type="entry name" value="AGAP008170-PA"/>
    <property type="match status" value="1"/>
</dbReference>
<evidence type="ECO:0000256" key="3">
    <source>
        <dbReference type="SAM" id="SignalP"/>
    </source>
</evidence>
<keyword evidence="2" id="KW-0677">Repeat</keyword>
<reference evidence="4" key="2">
    <citation type="submission" date="2022-10" db="EMBL/GenBank/DDBJ databases">
        <authorList>
            <consortium name="ENA_rothamsted_submissions"/>
            <consortium name="culmorum"/>
            <person name="King R."/>
        </authorList>
    </citation>
    <scope>NUCLEOTIDE SEQUENCE</scope>
</reference>
<dbReference type="Gene3D" id="3.80.10.10">
    <property type="entry name" value="Ribonuclease Inhibitor"/>
    <property type="match status" value="1"/>
</dbReference>
<accession>A0A9N9RTC0</accession>
<feature type="signal peptide" evidence="3">
    <location>
        <begin position="1"/>
        <end position="19"/>
    </location>
</feature>
<keyword evidence="3" id="KW-0732">Signal</keyword>
<evidence type="ECO:0000256" key="1">
    <source>
        <dbReference type="ARBA" id="ARBA00022614"/>
    </source>
</evidence>
<evidence type="ECO:0000313" key="4">
    <source>
        <dbReference type="EMBL" id="CAG9803059.1"/>
    </source>
</evidence>
<feature type="chain" id="PRO_5040198584" evidence="3">
    <location>
        <begin position="20"/>
        <end position="495"/>
    </location>
</feature>
<keyword evidence="1" id="KW-0433">Leucine-rich repeat</keyword>
<dbReference type="AlphaFoldDB" id="A0A9N9RTC0"/>
<reference evidence="4" key="1">
    <citation type="submission" date="2022-01" db="EMBL/GenBank/DDBJ databases">
        <authorList>
            <person name="King R."/>
        </authorList>
    </citation>
    <scope>NUCLEOTIDE SEQUENCE</scope>
</reference>
<dbReference type="SUPFAM" id="SSF52058">
    <property type="entry name" value="L domain-like"/>
    <property type="match status" value="1"/>
</dbReference>
<dbReference type="Proteomes" id="UP001153620">
    <property type="component" value="Chromosome 2"/>
</dbReference>
<dbReference type="SMART" id="SM00369">
    <property type="entry name" value="LRR_TYP"/>
    <property type="match status" value="6"/>
</dbReference>
<gene>
    <name evidence="4" type="ORF">CHIRRI_LOCUS5961</name>
</gene>
<evidence type="ECO:0000313" key="5">
    <source>
        <dbReference type="Proteomes" id="UP001153620"/>
    </source>
</evidence>
<keyword evidence="5" id="KW-1185">Reference proteome</keyword>
<dbReference type="InterPro" id="IPR032675">
    <property type="entry name" value="LRR_dom_sf"/>
</dbReference>
<protein>
    <submittedName>
        <fullName evidence="4">Uncharacterized protein</fullName>
    </submittedName>
</protein>
<organism evidence="4 5">
    <name type="scientific">Chironomus riparius</name>
    <dbReference type="NCBI Taxonomy" id="315576"/>
    <lineage>
        <taxon>Eukaryota</taxon>
        <taxon>Metazoa</taxon>
        <taxon>Ecdysozoa</taxon>
        <taxon>Arthropoda</taxon>
        <taxon>Hexapoda</taxon>
        <taxon>Insecta</taxon>
        <taxon>Pterygota</taxon>
        <taxon>Neoptera</taxon>
        <taxon>Endopterygota</taxon>
        <taxon>Diptera</taxon>
        <taxon>Nematocera</taxon>
        <taxon>Chironomoidea</taxon>
        <taxon>Chironomidae</taxon>
        <taxon>Chironominae</taxon>
        <taxon>Chironomus</taxon>
    </lineage>
</organism>
<name>A0A9N9RTC0_9DIPT</name>
<dbReference type="InterPro" id="IPR003591">
    <property type="entry name" value="Leu-rich_rpt_typical-subtyp"/>
</dbReference>